<feature type="region of interest" description="Disordered" evidence="9">
    <location>
        <begin position="201"/>
        <end position="235"/>
    </location>
</feature>
<dbReference type="InterPro" id="IPR044066">
    <property type="entry name" value="TRIAD_supradom"/>
</dbReference>
<comment type="caution">
    <text evidence="11">The sequence shown here is derived from an EMBL/GenBank/DDBJ whole genome shotgun (WGS) entry which is preliminary data.</text>
</comment>
<keyword evidence="3" id="KW-0808">Transferase</keyword>
<evidence type="ECO:0000313" key="11">
    <source>
        <dbReference type="EMBL" id="KAK4444404.1"/>
    </source>
</evidence>
<organism evidence="11 12">
    <name type="scientific">Podospora aff. communis PSN243</name>
    <dbReference type="NCBI Taxonomy" id="3040156"/>
    <lineage>
        <taxon>Eukaryota</taxon>
        <taxon>Fungi</taxon>
        <taxon>Dikarya</taxon>
        <taxon>Ascomycota</taxon>
        <taxon>Pezizomycotina</taxon>
        <taxon>Sordariomycetes</taxon>
        <taxon>Sordariomycetidae</taxon>
        <taxon>Sordariales</taxon>
        <taxon>Podosporaceae</taxon>
        <taxon>Podospora</taxon>
    </lineage>
</organism>
<dbReference type="InterPro" id="IPR013083">
    <property type="entry name" value="Znf_RING/FYVE/PHD"/>
</dbReference>
<reference evidence="11" key="2">
    <citation type="submission" date="2023-05" db="EMBL/GenBank/DDBJ databases">
        <authorList>
            <consortium name="Lawrence Berkeley National Laboratory"/>
            <person name="Steindorff A."/>
            <person name="Hensen N."/>
            <person name="Bonometti L."/>
            <person name="Westerberg I."/>
            <person name="Brannstrom I.O."/>
            <person name="Guillou S."/>
            <person name="Cros-Aarteil S."/>
            <person name="Calhoun S."/>
            <person name="Haridas S."/>
            <person name="Kuo A."/>
            <person name="Mondo S."/>
            <person name="Pangilinan J."/>
            <person name="Riley R."/>
            <person name="Labutti K."/>
            <person name="Andreopoulos B."/>
            <person name="Lipzen A."/>
            <person name="Chen C."/>
            <person name="Yanf M."/>
            <person name="Daum C."/>
            <person name="Ng V."/>
            <person name="Clum A."/>
            <person name="Ohm R."/>
            <person name="Martin F."/>
            <person name="Silar P."/>
            <person name="Natvig D."/>
            <person name="Lalanne C."/>
            <person name="Gautier V."/>
            <person name="Ament-Velasquez S.L."/>
            <person name="Kruys A."/>
            <person name="Hutchinson M.I."/>
            <person name="Powell A.J."/>
            <person name="Barry K."/>
            <person name="Miller A.N."/>
            <person name="Grigoriev I.V."/>
            <person name="Debuchy R."/>
            <person name="Gladieux P."/>
            <person name="Thoren M.H."/>
            <person name="Johannesson H."/>
        </authorList>
    </citation>
    <scope>NUCLEOTIDE SEQUENCE</scope>
    <source>
        <strain evidence="11">PSN243</strain>
    </source>
</reference>
<dbReference type="EMBL" id="MU865977">
    <property type="protein sequence ID" value="KAK4444404.1"/>
    <property type="molecule type" value="Genomic_DNA"/>
</dbReference>
<dbReference type="PROSITE" id="PS51873">
    <property type="entry name" value="TRIAD"/>
    <property type="match status" value="1"/>
</dbReference>
<comment type="catalytic activity">
    <reaction evidence="1">
        <text>[E2 ubiquitin-conjugating enzyme]-S-ubiquitinyl-L-cysteine + [acceptor protein]-L-lysine = [E2 ubiquitin-conjugating enzyme]-L-cysteine + [acceptor protein]-N(6)-ubiquitinyl-L-lysine.</text>
        <dbReference type="EC" id="2.3.2.31"/>
    </reaction>
</comment>
<dbReference type="CDD" id="cd20335">
    <property type="entry name" value="BRcat_RBR"/>
    <property type="match status" value="1"/>
</dbReference>
<sequence length="333" mass="37902">MSFGQRYQAAAKAKGAIVTTARSHTLAVPPSTFMDCAVCAESKATFMFPSAAITKDCLHQPSTCLECITTSIRTDFKSKMWSDIKCTECSSLLAYGDVERFADPRTFEAYSSLSLRASLSNSPNFIWCVHGCGDGQVHEDGADQPMVTCKSCDQRACFRHKVKWHEDMTCDEYDAFLKNPHDYRSWWGRISASMAARRKQEEEDRAYAQKLTSEGAERERARKRREQEKREQQEKKARLELMKMVAIKKQKEEEASAATVKKTTKPCPGCKAPIERTDGCYYMTCSRCACEFCYGCLANYRENPDSRHREDCPSYRSDEERDSAYGDDDDELD</sequence>
<gene>
    <name evidence="11" type="ORF">QBC34DRAFT_360110</name>
</gene>
<evidence type="ECO:0000313" key="12">
    <source>
        <dbReference type="Proteomes" id="UP001321760"/>
    </source>
</evidence>
<dbReference type="GO" id="GO:0061630">
    <property type="term" value="F:ubiquitin protein ligase activity"/>
    <property type="evidence" value="ECO:0007669"/>
    <property type="project" value="UniProtKB-EC"/>
</dbReference>
<keyword evidence="6" id="KW-0863">Zinc-finger</keyword>
<evidence type="ECO:0000256" key="2">
    <source>
        <dbReference type="ARBA" id="ARBA00012251"/>
    </source>
</evidence>
<accession>A0AAV9G8G1</accession>
<feature type="domain" description="RING-type" evidence="10">
    <location>
        <begin position="32"/>
        <end position="318"/>
    </location>
</feature>
<proteinExistence type="predicted"/>
<dbReference type="GO" id="GO:0016567">
    <property type="term" value="P:protein ubiquitination"/>
    <property type="evidence" value="ECO:0007669"/>
    <property type="project" value="InterPro"/>
</dbReference>
<dbReference type="Gene3D" id="3.30.40.10">
    <property type="entry name" value="Zinc/RING finger domain, C3HC4 (zinc finger)"/>
    <property type="match status" value="1"/>
</dbReference>
<keyword evidence="4" id="KW-0479">Metal-binding</keyword>
<evidence type="ECO:0000256" key="9">
    <source>
        <dbReference type="SAM" id="MobiDB-lite"/>
    </source>
</evidence>
<evidence type="ECO:0000256" key="1">
    <source>
        <dbReference type="ARBA" id="ARBA00001798"/>
    </source>
</evidence>
<evidence type="ECO:0000256" key="5">
    <source>
        <dbReference type="ARBA" id="ARBA00022737"/>
    </source>
</evidence>
<dbReference type="Gene3D" id="1.20.120.1750">
    <property type="match status" value="1"/>
</dbReference>
<dbReference type="Pfam" id="PF01485">
    <property type="entry name" value="IBR"/>
    <property type="match status" value="1"/>
</dbReference>
<dbReference type="GO" id="GO:0008270">
    <property type="term" value="F:zinc ion binding"/>
    <property type="evidence" value="ECO:0007669"/>
    <property type="project" value="UniProtKB-KW"/>
</dbReference>
<keyword evidence="5" id="KW-0677">Repeat</keyword>
<keyword evidence="12" id="KW-1185">Reference proteome</keyword>
<feature type="compositionally biased region" description="Basic and acidic residues" evidence="9">
    <location>
        <begin position="303"/>
        <end position="324"/>
    </location>
</feature>
<dbReference type="Proteomes" id="UP001321760">
    <property type="component" value="Unassembled WGS sequence"/>
</dbReference>
<feature type="compositionally biased region" description="Basic and acidic residues" evidence="9">
    <location>
        <begin position="215"/>
        <end position="235"/>
    </location>
</feature>
<evidence type="ECO:0000256" key="7">
    <source>
        <dbReference type="ARBA" id="ARBA00022786"/>
    </source>
</evidence>
<dbReference type="SUPFAM" id="SSF57850">
    <property type="entry name" value="RING/U-box"/>
    <property type="match status" value="3"/>
</dbReference>
<keyword evidence="7" id="KW-0833">Ubl conjugation pathway</keyword>
<name>A0AAV9G8G1_9PEZI</name>
<feature type="region of interest" description="Disordered" evidence="9">
    <location>
        <begin position="303"/>
        <end position="333"/>
    </location>
</feature>
<evidence type="ECO:0000256" key="4">
    <source>
        <dbReference type="ARBA" id="ARBA00022723"/>
    </source>
</evidence>
<dbReference type="SMART" id="SM00647">
    <property type="entry name" value="IBR"/>
    <property type="match status" value="2"/>
</dbReference>
<dbReference type="AlphaFoldDB" id="A0AAV9G8G1"/>
<dbReference type="InterPro" id="IPR002867">
    <property type="entry name" value="IBR_dom"/>
</dbReference>
<evidence type="ECO:0000256" key="6">
    <source>
        <dbReference type="ARBA" id="ARBA00022771"/>
    </source>
</evidence>
<dbReference type="Pfam" id="PF22191">
    <property type="entry name" value="IBR_1"/>
    <property type="match status" value="1"/>
</dbReference>
<dbReference type="PANTHER" id="PTHR11685">
    <property type="entry name" value="RBR FAMILY RING FINGER AND IBR DOMAIN-CONTAINING"/>
    <property type="match status" value="1"/>
</dbReference>
<reference evidence="11" key="1">
    <citation type="journal article" date="2023" name="Mol. Phylogenet. Evol.">
        <title>Genome-scale phylogeny and comparative genomics of the fungal order Sordariales.</title>
        <authorList>
            <person name="Hensen N."/>
            <person name="Bonometti L."/>
            <person name="Westerberg I."/>
            <person name="Brannstrom I.O."/>
            <person name="Guillou S."/>
            <person name="Cros-Aarteil S."/>
            <person name="Calhoun S."/>
            <person name="Haridas S."/>
            <person name="Kuo A."/>
            <person name="Mondo S."/>
            <person name="Pangilinan J."/>
            <person name="Riley R."/>
            <person name="LaButti K."/>
            <person name="Andreopoulos B."/>
            <person name="Lipzen A."/>
            <person name="Chen C."/>
            <person name="Yan M."/>
            <person name="Daum C."/>
            <person name="Ng V."/>
            <person name="Clum A."/>
            <person name="Steindorff A."/>
            <person name="Ohm R.A."/>
            <person name="Martin F."/>
            <person name="Silar P."/>
            <person name="Natvig D.O."/>
            <person name="Lalanne C."/>
            <person name="Gautier V."/>
            <person name="Ament-Velasquez S.L."/>
            <person name="Kruys A."/>
            <person name="Hutchinson M.I."/>
            <person name="Powell A.J."/>
            <person name="Barry K."/>
            <person name="Miller A.N."/>
            <person name="Grigoriev I.V."/>
            <person name="Debuchy R."/>
            <person name="Gladieux P."/>
            <person name="Hiltunen Thoren M."/>
            <person name="Johannesson H."/>
        </authorList>
    </citation>
    <scope>NUCLEOTIDE SEQUENCE</scope>
    <source>
        <strain evidence="11">PSN243</strain>
    </source>
</reference>
<dbReference type="InterPro" id="IPR031127">
    <property type="entry name" value="E3_UB_ligase_RBR"/>
</dbReference>
<dbReference type="EC" id="2.3.2.31" evidence="2"/>
<evidence type="ECO:0000256" key="8">
    <source>
        <dbReference type="ARBA" id="ARBA00022833"/>
    </source>
</evidence>
<evidence type="ECO:0000259" key="10">
    <source>
        <dbReference type="PROSITE" id="PS51873"/>
    </source>
</evidence>
<keyword evidence="8" id="KW-0862">Zinc</keyword>
<protein>
    <recommendedName>
        <fullName evidence="2">RBR-type E3 ubiquitin transferase</fullName>
        <ecNumber evidence="2">2.3.2.31</ecNumber>
    </recommendedName>
</protein>
<evidence type="ECO:0000256" key="3">
    <source>
        <dbReference type="ARBA" id="ARBA00022679"/>
    </source>
</evidence>